<keyword evidence="3" id="KW-1185">Reference proteome</keyword>
<protein>
    <submittedName>
        <fullName evidence="2">Uncharacterized protein</fullName>
    </submittedName>
</protein>
<evidence type="ECO:0000313" key="2">
    <source>
        <dbReference type="EMBL" id="GBN03501.1"/>
    </source>
</evidence>
<reference evidence="2 3" key="1">
    <citation type="journal article" date="2019" name="Sci. Rep.">
        <title>Orb-weaving spider Araneus ventricosus genome elucidates the spidroin gene catalogue.</title>
        <authorList>
            <person name="Kono N."/>
            <person name="Nakamura H."/>
            <person name="Ohtoshi R."/>
            <person name="Moran D.A.P."/>
            <person name="Shinohara A."/>
            <person name="Yoshida Y."/>
            <person name="Fujiwara M."/>
            <person name="Mori M."/>
            <person name="Tomita M."/>
            <person name="Arakawa K."/>
        </authorList>
    </citation>
    <scope>NUCLEOTIDE SEQUENCE [LARGE SCALE GENOMIC DNA]</scope>
</reference>
<sequence length="92" mass="10533">MEGISKHGFHPIQKDGEKEEAPTGKDPPHKQITSQQIHLHLRYQGNPMEWVSIRTSDPISAFFPVFKPISLALWLRKQVGRFAVLECSLLEK</sequence>
<gene>
    <name evidence="2" type="ORF">AVEN_116545_1</name>
</gene>
<feature type="compositionally biased region" description="Basic and acidic residues" evidence="1">
    <location>
        <begin position="12"/>
        <end position="29"/>
    </location>
</feature>
<comment type="caution">
    <text evidence="2">The sequence shown here is derived from an EMBL/GenBank/DDBJ whole genome shotgun (WGS) entry which is preliminary data.</text>
</comment>
<evidence type="ECO:0000256" key="1">
    <source>
        <dbReference type="SAM" id="MobiDB-lite"/>
    </source>
</evidence>
<dbReference type="EMBL" id="BGPR01004803">
    <property type="protein sequence ID" value="GBN03501.1"/>
    <property type="molecule type" value="Genomic_DNA"/>
</dbReference>
<evidence type="ECO:0000313" key="3">
    <source>
        <dbReference type="Proteomes" id="UP000499080"/>
    </source>
</evidence>
<accession>A0A4Y2KMB5</accession>
<feature type="region of interest" description="Disordered" evidence="1">
    <location>
        <begin position="1"/>
        <end position="34"/>
    </location>
</feature>
<dbReference type="AlphaFoldDB" id="A0A4Y2KMB5"/>
<name>A0A4Y2KMB5_ARAVE</name>
<proteinExistence type="predicted"/>
<organism evidence="2 3">
    <name type="scientific">Araneus ventricosus</name>
    <name type="common">Orbweaver spider</name>
    <name type="synonym">Epeira ventricosa</name>
    <dbReference type="NCBI Taxonomy" id="182803"/>
    <lineage>
        <taxon>Eukaryota</taxon>
        <taxon>Metazoa</taxon>
        <taxon>Ecdysozoa</taxon>
        <taxon>Arthropoda</taxon>
        <taxon>Chelicerata</taxon>
        <taxon>Arachnida</taxon>
        <taxon>Araneae</taxon>
        <taxon>Araneomorphae</taxon>
        <taxon>Entelegynae</taxon>
        <taxon>Araneoidea</taxon>
        <taxon>Araneidae</taxon>
        <taxon>Araneus</taxon>
    </lineage>
</organism>
<dbReference type="Proteomes" id="UP000499080">
    <property type="component" value="Unassembled WGS sequence"/>
</dbReference>